<feature type="non-terminal residue" evidence="3">
    <location>
        <position position="638"/>
    </location>
</feature>
<evidence type="ECO:0000259" key="2">
    <source>
        <dbReference type="Pfam" id="PF14397"/>
    </source>
</evidence>
<reference evidence="3" key="1">
    <citation type="submission" date="2021-01" db="EMBL/GenBank/DDBJ databases">
        <authorList>
            <person name="Corre E."/>
            <person name="Pelletier E."/>
            <person name="Niang G."/>
            <person name="Scheremetjew M."/>
            <person name="Finn R."/>
            <person name="Kale V."/>
            <person name="Holt S."/>
            <person name="Cochrane G."/>
            <person name="Meng A."/>
            <person name="Brown T."/>
            <person name="Cohen L."/>
        </authorList>
    </citation>
    <scope>NUCLEOTIDE SEQUENCE</scope>
    <source>
        <strain evidence="3">CCMP443</strain>
    </source>
</reference>
<evidence type="ECO:0000313" key="3">
    <source>
        <dbReference type="EMBL" id="CAD8801133.1"/>
    </source>
</evidence>
<dbReference type="InterPro" id="IPR039523">
    <property type="entry name" value="RimK-rel_E_lig_ATP-grasp"/>
</dbReference>
<name>A0A7S0VZT3_9CRYP</name>
<dbReference type="EMBL" id="HBFN01025564">
    <property type="protein sequence ID" value="CAD8801133.1"/>
    <property type="molecule type" value="Transcribed_RNA"/>
</dbReference>
<feature type="compositionally biased region" description="Low complexity" evidence="1">
    <location>
        <begin position="78"/>
        <end position="87"/>
    </location>
</feature>
<proteinExistence type="predicted"/>
<protein>
    <recommendedName>
        <fullName evidence="2">Alpha-L-glutamate ligase-related protein ATP-grasp domain-containing protein</fullName>
    </recommendedName>
</protein>
<feature type="domain" description="Alpha-L-glutamate ligase-related protein ATP-grasp" evidence="2">
    <location>
        <begin position="545"/>
        <end position="606"/>
    </location>
</feature>
<evidence type="ECO:0000256" key="1">
    <source>
        <dbReference type="SAM" id="MobiDB-lite"/>
    </source>
</evidence>
<organism evidence="3">
    <name type="scientific">Hemiselmis tepida</name>
    <dbReference type="NCBI Taxonomy" id="464990"/>
    <lineage>
        <taxon>Eukaryota</taxon>
        <taxon>Cryptophyceae</taxon>
        <taxon>Cryptomonadales</taxon>
        <taxon>Hemiselmidaceae</taxon>
        <taxon>Hemiselmis</taxon>
    </lineage>
</organism>
<sequence length="638" mass="68989">MVRARGSRGWSPSPERGSVPESPDGNGWHGNGASSEVSDEHPRSGGSSLRNKNRRPDINLLSLRWADEQPQDDDRRTCAATDATSDAGGHDLEGFDNDYQLHELTEMPSSDEEHGRAGSHHSHSERLFTCGATSGASDGGKTADLDLSDFREVLQEAETAGLNGLNGHMCDSAADGAGLDRLPGLRGGSSYDDDEMTTHGLAGEAASVGDLRDIEDEKEEVLRKEHEDTSPVSQLRLAVRDTWDYLRCMLHFLRGGAYDSPPCLGKSFGKTPAARVHAYAKAVPYLLWGEAHYRGGTVGRDMARNLRNVALPGTGLPLSLLCASRTLYGASVLVLPPLYSLAAAVLRRDPRGGLGPLIRRYREQLLRPPDWFSAWRANCSLSTLHAHVTKDEGYLIEDKFVFLQEARRLGLPTTPMLRDVAVVVKHRNEEGGLGFQSFSNASGGGDWIIQPRLHNSRRISGMLPPDAPLSTLRLVSCCEGGGMGGEILSCVWRAGRSGAETDHSSVLFDVDPVTGEVRGGASNGRWYKLGPLGAAGSLAPKEGEETNGITRHPDTGSVISGWRIPDFASIRDMVSEAHGKMAAGVPLIGWDVGLTTGGILLLEANLSCNFFRASYDRDRYHNLLDEHFAALSKRLNEG</sequence>
<gene>
    <name evidence="3" type="ORF">HTEP1355_LOCUS14806</name>
</gene>
<accession>A0A7S0VZT3</accession>
<dbReference type="AlphaFoldDB" id="A0A7S0VZT3"/>
<dbReference type="Pfam" id="PF14397">
    <property type="entry name" value="ATPgrasp_ST"/>
    <property type="match status" value="1"/>
</dbReference>
<feature type="region of interest" description="Disordered" evidence="1">
    <location>
        <begin position="1"/>
        <end position="95"/>
    </location>
</feature>